<dbReference type="SUPFAM" id="SSF111369">
    <property type="entry name" value="HlyD-like secretion proteins"/>
    <property type="match status" value="2"/>
</dbReference>
<protein>
    <submittedName>
        <fullName evidence="2">HlyD family efflux transporter periplasmic adaptor subunit</fullName>
    </submittedName>
</protein>
<comment type="caution">
    <text evidence="2">The sequence shown here is derived from an EMBL/GenBank/DDBJ whole genome shotgun (WGS) entry which is preliminary data.</text>
</comment>
<evidence type="ECO:0000313" key="3">
    <source>
        <dbReference type="Proteomes" id="UP000298285"/>
    </source>
</evidence>
<accession>A0A4Y9ITB7</accession>
<evidence type="ECO:0000313" key="2">
    <source>
        <dbReference type="EMBL" id="TFU91208.1"/>
    </source>
</evidence>
<dbReference type="Gene3D" id="2.40.30.170">
    <property type="match status" value="1"/>
</dbReference>
<keyword evidence="1" id="KW-0472">Membrane</keyword>
<name>A0A4Y9ITB7_9BACT</name>
<gene>
    <name evidence="2" type="ORF">E4T88_04280</name>
</gene>
<evidence type="ECO:0000256" key="1">
    <source>
        <dbReference type="SAM" id="Phobius"/>
    </source>
</evidence>
<proteinExistence type="predicted"/>
<reference evidence="2 3" key="1">
    <citation type="submission" date="2019-03" db="EMBL/GenBank/DDBJ databases">
        <title>Diversity of the mouse oral microbiome.</title>
        <authorList>
            <person name="Joseph S."/>
            <person name="Aduse-Opoku J."/>
            <person name="Curtis M."/>
            <person name="Wade W."/>
            <person name="Hashim A."/>
        </authorList>
    </citation>
    <scope>NUCLEOTIDE SEQUENCE [LARGE SCALE GENOMIC DNA]</scope>
    <source>
        <strain evidence="2 3">P11</strain>
    </source>
</reference>
<keyword evidence="1" id="KW-1133">Transmembrane helix</keyword>
<dbReference type="RefSeq" id="WP_135104223.1">
    <property type="nucleotide sequence ID" value="NZ_JADGKW010000001.1"/>
</dbReference>
<dbReference type="PANTHER" id="PTHR30438">
    <property type="entry name" value="36 KDA ANTIGEN-RELATED"/>
    <property type="match status" value="1"/>
</dbReference>
<dbReference type="PANTHER" id="PTHR30438:SF1">
    <property type="entry name" value="36 KDA ANTIGEN"/>
    <property type="match status" value="1"/>
</dbReference>
<keyword evidence="1" id="KW-0812">Transmembrane</keyword>
<dbReference type="AlphaFoldDB" id="A0A4Y9ITB7"/>
<dbReference type="OrthoDB" id="9793801at2"/>
<sequence>MDKNKKYIAIAFVVVLILVVVITTVGIISLGNKPEILQGQIEATEIRISGKIPGRIDKFYAEEGQNVMKGDTLVIINSPEFSAKYDQVSALGNVAIFENQKIEEGPRKQIVETVRQVWEKSKSDLELAKTTYNRIELLYKDSVVTVQRFDETVALYKAAQAAERAAYQEYQMAKDGARKQDRESSKSIVNAAKSTVKEIASLLEETKLIAPESGQIAVVYPKRGELVGPGTPIMSLVVLDDAYVVLNIREDLMPYFRMGGKFKGDVPSINQQGIEFEIYYVSPLGSYATWKSTKQSGSYDMRTFEIKARPREKVADLRPGMSVLVTMSK</sequence>
<dbReference type="EMBL" id="SPPK01000001">
    <property type="protein sequence ID" value="TFU91208.1"/>
    <property type="molecule type" value="Genomic_DNA"/>
</dbReference>
<feature type="transmembrane region" description="Helical" evidence="1">
    <location>
        <begin position="7"/>
        <end position="30"/>
    </location>
</feature>
<dbReference type="Gene3D" id="1.10.287.470">
    <property type="entry name" value="Helix hairpin bin"/>
    <property type="match status" value="1"/>
</dbReference>
<dbReference type="Proteomes" id="UP000298285">
    <property type="component" value="Unassembled WGS sequence"/>
</dbReference>
<dbReference type="Gene3D" id="2.40.50.100">
    <property type="match status" value="1"/>
</dbReference>
<organism evidence="2 3">
    <name type="scientific">Dysgonomonas mossii</name>
    <dbReference type="NCBI Taxonomy" id="163665"/>
    <lineage>
        <taxon>Bacteria</taxon>
        <taxon>Pseudomonadati</taxon>
        <taxon>Bacteroidota</taxon>
        <taxon>Bacteroidia</taxon>
        <taxon>Bacteroidales</taxon>
        <taxon>Dysgonomonadaceae</taxon>
        <taxon>Dysgonomonas</taxon>
    </lineage>
</organism>